<feature type="binding site" evidence="8">
    <location>
        <begin position="39"/>
        <end position="41"/>
    </location>
    <ligand>
        <name>GTP</name>
        <dbReference type="ChEBI" id="CHEBI:37565"/>
    </ligand>
</feature>
<evidence type="ECO:0000256" key="4">
    <source>
        <dbReference type="ARBA" id="ARBA00022741"/>
    </source>
</evidence>
<comment type="subcellular location">
    <subcellularLocation>
        <location evidence="8">Cytoplasm</location>
    </subcellularLocation>
</comment>
<dbReference type="EMBL" id="RXIL01000046">
    <property type="protein sequence ID" value="RZN71063.1"/>
    <property type="molecule type" value="Genomic_DNA"/>
</dbReference>
<keyword evidence="4 8" id="KW-0547">Nucleotide-binding</keyword>
<feature type="binding site" description="in other chain" evidence="8">
    <location>
        <position position="238"/>
    </location>
    <ligand>
        <name>IMP</name>
        <dbReference type="ChEBI" id="CHEBI:58053"/>
        <note>ligand shared between dimeric partners</note>
    </ligand>
</feature>
<feature type="active site" description="Proton donor" evidence="8">
    <location>
        <position position="40"/>
    </location>
</feature>
<dbReference type="InterPro" id="IPR027417">
    <property type="entry name" value="P-loop_NTPase"/>
</dbReference>
<dbReference type="PROSITE" id="PS01266">
    <property type="entry name" value="ADENYLOSUCCIN_SYN_1"/>
    <property type="match status" value="1"/>
</dbReference>
<evidence type="ECO:0000256" key="5">
    <source>
        <dbReference type="ARBA" id="ARBA00022755"/>
    </source>
</evidence>
<evidence type="ECO:0000256" key="1">
    <source>
        <dbReference type="ARBA" id="ARBA00011738"/>
    </source>
</evidence>
<dbReference type="InterPro" id="IPR042111">
    <property type="entry name" value="Adenylosuccinate_synth_dom3"/>
</dbReference>
<dbReference type="InterPro" id="IPR001114">
    <property type="entry name" value="Adenylosuccinate_synthetase"/>
</dbReference>
<dbReference type="GO" id="GO:0005737">
    <property type="term" value="C:cytoplasm"/>
    <property type="evidence" value="ECO:0007669"/>
    <property type="project" value="UniProtKB-SubCell"/>
</dbReference>
<dbReference type="InterPro" id="IPR042110">
    <property type="entry name" value="Adenylosuccinate_synth_dom2"/>
</dbReference>
<dbReference type="NCBIfam" id="NF002223">
    <property type="entry name" value="PRK01117.1"/>
    <property type="match status" value="1"/>
</dbReference>
<dbReference type="HAMAP" id="MF_00011">
    <property type="entry name" value="Adenylosucc_synth"/>
    <property type="match status" value="1"/>
</dbReference>
<dbReference type="SMART" id="SM00788">
    <property type="entry name" value="Adenylsucc_synt"/>
    <property type="match status" value="1"/>
</dbReference>
<feature type="active site" description="Proton acceptor" evidence="8">
    <location>
        <position position="12"/>
    </location>
</feature>
<dbReference type="Gene3D" id="3.90.170.10">
    <property type="entry name" value="Adenylosuccinate Synthetase, subunit A, domain 3"/>
    <property type="match status" value="1"/>
</dbReference>
<dbReference type="CDD" id="cd03108">
    <property type="entry name" value="AdSS"/>
    <property type="match status" value="1"/>
</dbReference>
<feature type="binding site" evidence="8">
    <location>
        <position position="12"/>
    </location>
    <ligand>
        <name>Mg(2+)</name>
        <dbReference type="ChEBI" id="CHEBI:18420"/>
    </ligand>
</feature>
<evidence type="ECO:0000256" key="8">
    <source>
        <dbReference type="HAMAP-Rule" id="MF_00011"/>
    </source>
</evidence>
<dbReference type="EC" id="6.3.4.4" evidence="8 9"/>
<name>A0A520KXQ3_9EURY</name>
<feature type="binding site" description="in other chain" evidence="8">
    <location>
        <position position="302"/>
    </location>
    <ligand>
        <name>IMP</name>
        <dbReference type="ChEBI" id="CHEBI:58053"/>
        <note>ligand shared between dimeric partners</note>
    </ligand>
</feature>
<dbReference type="FunFam" id="3.90.170.10:FF:000001">
    <property type="entry name" value="Adenylosuccinate synthetase"/>
    <property type="match status" value="1"/>
</dbReference>
<dbReference type="InterPro" id="IPR018220">
    <property type="entry name" value="Adenylosuccin_syn_GTP-bd"/>
</dbReference>
<keyword evidence="5 8" id="KW-0658">Purine biosynthesis</keyword>
<organism evidence="10 11">
    <name type="scientific">Candidatus Methanolliviera hydrocarbonicum</name>
    <dbReference type="NCBI Taxonomy" id="2491085"/>
    <lineage>
        <taxon>Archaea</taxon>
        <taxon>Methanobacteriati</taxon>
        <taxon>Methanobacteriota</taxon>
        <taxon>Candidatus Methanoliparia</taxon>
        <taxon>Candidatus Methanoliparales</taxon>
        <taxon>Candidatus Methanollivieraceae</taxon>
        <taxon>Candidatus Methanolliviera</taxon>
    </lineage>
</organism>
<dbReference type="NCBIfam" id="TIGR00184">
    <property type="entry name" value="purA"/>
    <property type="match status" value="1"/>
</dbReference>
<comment type="pathway">
    <text evidence="8 9">Purine metabolism; AMP biosynthesis via de novo pathway; AMP from IMP: step 1/2.</text>
</comment>
<comment type="caution">
    <text evidence="10">The sequence shown here is derived from an EMBL/GenBank/DDBJ whole genome shotgun (WGS) entry which is preliminary data.</text>
</comment>
<dbReference type="GO" id="GO:0005525">
    <property type="term" value="F:GTP binding"/>
    <property type="evidence" value="ECO:0007669"/>
    <property type="project" value="UniProtKB-UniRule"/>
</dbReference>
<keyword evidence="7 8" id="KW-0342">GTP-binding</keyword>
<dbReference type="Pfam" id="PF00709">
    <property type="entry name" value="Adenylsucc_synt"/>
    <property type="match status" value="1"/>
</dbReference>
<sequence>MFTVLTGAQFGDEGKGKIVDFLSKDADIIVRFQGGDNAGHTVAVDDDVFKLHLIPSGVIYGKRLLIGPGVVMNPIFLKAEIEGLKEEGIDVGPKMLGIDAKTSIIMPYHIEMDRLTEERNKDKIGTTKRGIGFAYADKISRDEVRLIDIIAEERFFKIYEDIAPLKEGVIELLRGDPAIVRDRKKIAAYIEVGKFLKEFIVDVSYEVNNALNKGKNVLAEGAQGTFLDVIHGTQRWVTSSNTIAGAASSYLGVGPKRIDEVYGITKAYITRVGEGPLPTEINGRLGDELRERGNEYGTTTKRPRRCGWFDGVLFRKALNLNGYTKIALTKLDSLAGMGPLKICTSYKLGGKILEYPPDDTYDLIRCKPIYEKLDGWDEDLDGYSTFDDFPKVVRDYVRRIEEIGKTKINLISVGKKRDQLVIKSG</sequence>
<evidence type="ECO:0000256" key="7">
    <source>
        <dbReference type="ARBA" id="ARBA00023134"/>
    </source>
</evidence>
<dbReference type="Gene3D" id="3.40.440.10">
    <property type="entry name" value="Adenylosuccinate Synthetase, subunit A, domain 1"/>
    <property type="match status" value="1"/>
</dbReference>
<feature type="binding site" evidence="8">
    <location>
        <begin position="11"/>
        <end position="17"/>
    </location>
    <ligand>
        <name>GTP</name>
        <dbReference type="ChEBI" id="CHEBI:37565"/>
    </ligand>
</feature>
<feature type="binding site" evidence="8">
    <location>
        <position position="141"/>
    </location>
    <ligand>
        <name>IMP</name>
        <dbReference type="ChEBI" id="CHEBI:58053"/>
        <note>ligand shared between dimeric partners</note>
    </ligand>
</feature>
<comment type="subunit">
    <text evidence="1 8">Homodimer.</text>
</comment>
<comment type="cofactor">
    <cofactor evidence="8">
        <name>Mg(2+)</name>
        <dbReference type="ChEBI" id="CHEBI:18420"/>
    </cofactor>
    <text evidence="8">Binds 1 Mg(2+) ion per subunit.</text>
</comment>
<feature type="binding site" evidence="8">
    <location>
        <begin position="298"/>
        <end position="304"/>
    </location>
    <ligand>
        <name>substrate</name>
    </ligand>
</feature>
<dbReference type="GO" id="GO:0000287">
    <property type="term" value="F:magnesium ion binding"/>
    <property type="evidence" value="ECO:0007669"/>
    <property type="project" value="UniProtKB-UniRule"/>
</dbReference>
<feature type="binding site" evidence="8">
    <location>
        <position position="304"/>
    </location>
    <ligand>
        <name>GTP</name>
        <dbReference type="ChEBI" id="CHEBI:37565"/>
    </ligand>
</feature>
<reference evidence="10 11" key="1">
    <citation type="journal article" date="2019" name="Nat. Microbiol.">
        <title>Wide diversity of methane and short-chain alkane metabolisms in uncultured archaea.</title>
        <authorList>
            <person name="Borrel G."/>
            <person name="Adam P.S."/>
            <person name="McKay L.J."/>
            <person name="Chen L.X."/>
            <person name="Sierra-Garcia I.N."/>
            <person name="Sieber C.M."/>
            <person name="Letourneur Q."/>
            <person name="Ghozlane A."/>
            <person name="Andersen G.L."/>
            <person name="Li W.J."/>
            <person name="Hallam S.J."/>
            <person name="Muyzer G."/>
            <person name="de Oliveira V.M."/>
            <person name="Inskeep W.P."/>
            <person name="Banfield J.F."/>
            <person name="Gribaldo S."/>
        </authorList>
    </citation>
    <scope>NUCLEOTIDE SEQUENCE [LARGE SCALE GENOMIC DNA]</scope>
    <source>
        <strain evidence="10">NM1b</strain>
    </source>
</reference>
<keyword evidence="3 8" id="KW-0479">Metal-binding</keyword>
<feature type="binding site" evidence="8">
    <location>
        <begin position="412"/>
        <end position="414"/>
    </location>
    <ligand>
        <name>GTP</name>
        <dbReference type="ChEBI" id="CHEBI:37565"/>
    </ligand>
</feature>
<keyword evidence="2 8" id="KW-0436">Ligase</keyword>
<comment type="catalytic activity">
    <reaction evidence="8 9">
        <text>IMP + L-aspartate + GTP = N(6)-(1,2-dicarboxyethyl)-AMP + GDP + phosphate + 2 H(+)</text>
        <dbReference type="Rhea" id="RHEA:15753"/>
        <dbReference type="ChEBI" id="CHEBI:15378"/>
        <dbReference type="ChEBI" id="CHEBI:29991"/>
        <dbReference type="ChEBI" id="CHEBI:37565"/>
        <dbReference type="ChEBI" id="CHEBI:43474"/>
        <dbReference type="ChEBI" id="CHEBI:57567"/>
        <dbReference type="ChEBI" id="CHEBI:58053"/>
        <dbReference type="ChEBI" id="CHEBI:58189"/>
        <dbReference type="EC" id="6.3.4.4"/>
    </reaction>
</comment>
<evidence type="ECO:0000256" key="9">
    <source>
        <dbReference type="RuleBase" id="RU000520"/>
    </source>
</evidence>
<feature type="binding site" description="in other chain" evidence="8">
    <location>
        <begin position="37"/>
        <end position="40"/>
    </location>
    <ligand>
        <name>IMP</name>
        <dbReference type="ChEBI" id="CHEBI:58053"/>
        <note>ligand shared between dimeric partners</note>
    </ligand>
</feature>
<dbReference type="GO" id="GO:0044208">
    <property type="term" value="P:'de novo' AMP biosynthetic process"/>
    <property type="evidence" value="ECO:0007669"/>
    <property type="project" value="UniProtKB-UniRule"/>
</dbReference>
<feature type="binding site" evidence="8">
    <location>
        <begin position="330"/>
        <end position="332"/>
    </location>
    <ligand>
        <name>GTP</name>
        <dbReference type="ChEBI" id="CHEBI:37565"/>
    </ligand>
</feature>
<comment type="function">
    <text evidence="8">Plays an important role in the de novo pathway of purine nucleotide biosynthesis. Catalyzes the first committed step in the biosynthesis of AMP from IMP.</text>
</comment>
<evidence type="ECO:0000313" key="11">
    <source>
        <dbReference type="Proteomes" id="UP000320766"/>
    </source>
</evidence>
<dbReference type="PANTHER" id="PTHR11846:SF0">
    <property type="entry name" value="ADENYLOSUCCINATE SYNTHETASE"/>
    <property type="match status" value="1"/>
</dbReference>
<feature type="binding site" description="in other chain" evidence="8">
    <location>
        <position position="223"/>
    </location>
    <ligand>
        <name>IMP</name>
        <dbReference type="ChEBI" id="CHEBI:58053"/>
        <note>ligand shared between dimeric partners</note>
    </ligand>
</feature>
<feature type="binding site" description="in other chain" evidence="8">
    <location>
        <begin position="12"/>
        <end position="15"/>
    </location>
    <ligand>
        <name>IMP</name>
        <dbReference type="ChEBI" id="CHEBI:58053"/>
        <note>ligand shared between dimeric partners</note>
    </ligand>
</feature>
<evidence type="ECO:0000313" key="10">
    <source>
        <dbReference type="EMBL" id="RZN71063.1"/>
    </source>
</evidence>
<protein>
    <recommendedName>
        <fullName evidence="8 9">Adenylosuccinate synthetase</fullName>
        <shortName evidence="8">AMPSase</shortName>
        <shortName evidence="8">AdSS</shortName>
        <ecNumber evidence="8 9">6.3.4.4</ecNumber>
    </recommendedName>
    <alternativeName>
        <fullName evidence="8">IMP--aspartate ligase</fullName>
    </alternativeName>
</protein>
<proteinExistence type="inferred from homology"/>
<evidence type="ECO:0000256" key="6">
    <source>
        <dbReference type="ARBA" id="ARBA00022842"/>
    </source>
</evidence>
<dbReference type="GO" id="GO:0004019">
    <property type="term" value="F:adenylosuccinate synthase activity"/>
    <property type="evidence" value="ECO:0007669"/>
    <property type="project" value="UniProtKB-UniRule"/>
</dbReference>
<keyword evidence="6 8" id="KW-0460">Magnesium</keyword>
<dbReference type="AlphaFoldDB" id="A0A520KXQ3"/>
<evidence type="ECO:0000256" key="2">
    <source>
        <dbReference type="ARBA" id="ARBA00022598"/>
    </source>
</evidence>
<dbReference type="UniPathway" id="UPA00075">
    <property type="reaction ID" value="UER00335"/>
</dbReference>
<dbReference type="PANTHER" id="PTHR11846">
    <property type="entry name" value="ADENYLOSUCCINATE SYNTHETASE"/>
    <property type="match status" value="1"/>
</dbReference>
<gene>
    <name evidence="8" type="primary">purA</name>
    <name evidence="10" type="ORF">EF807_02625</name>
</gene>
<feature type="binding site" description="in other chain" evidence="8">
    <location>
        <position position="127"/>
    </location>
    <ligand>
        <name>IMP</name>
        <dbReference type="ChEBI" id="CHEBI:58053"/>
        <note>ligand shared between dimeric partners</note>
    </ligand>
</feature>
<comment type="similarity">
    <text evidence="8 9">Belongs to the adenylosuccinate synthetase family.</text>
</comment>
<feature type="binding site" evidence="8">
    <location>
        <position position="39"/>
    </location>
    <ligand>
        <name>Mg(2+)</name>
        <dbReference type="ChEBI" id="CHEBI:18420"/>
    </ligand>
</feature>
<keyword evidence="8" id="KW-0963">Cytoplasm</keyword>
<dbReference type="InterPro" id="IPR042109">
    <property type="entry name" value="Adenylosuccinate_synth_dom1"/>
</dbReference>
<dbReference type="GO" id="GO:0046040">
    <property type="term" value="P:IMP metabolic process"/>
    <property type="evidence" value="ECO:0007669"/>
    <property type="project" value="TreeGrafter"/>
</dbReference>
<dbReference type="Proteomes" id="UP000320766">
    <property type="component" value="Unassembled WGS sequence"/>
</dbReference>
<dbReference type="Gene3D" id="1.10.300.10">
    <property type="entry name" value="Adenylosuccinate Synthetase, subunit A, domain 2"/>
    <property type="match status" value="1"/>
</dbReference>
<dbReference type="SUPFAM" id="SSF52540">
    <property type="entry name" value="P-loop containing nucleoside triphosphate hydrolases"/>
    <property type="match status" value="1"/>
</dbReference>
<evidence type="ECO:0000256" key="3">
    <source>
        <dbReference type="ARBA" id="ARBA00022723"/>
    </source>
</evidence>
<accession>A0A520KXQ3</accession>